<feature type="transmembrane region" description="Helical" evidence="9">
    <location>
        <begin position="357"/>
        <end position="384"/>
    </location>
</feature>
<name>A0A9X3EY22_9BACT</name>
<feature type="transmembrane region" description="Helical" evidence="9">
    <location>
        <begin position="133"/>
        <end position="153"/>
    </location>
</feature>
<feature type="transmembrane region" description="Helical" evidence="9">
    <location>
        <begin position="196"/>
        <end position="214"/>
    </location>
</feature>
<feature type="transmembrane region" description="Helical" evidence="9">
    <location>
        <begin position="102"/>
        <end position="127"/>
    </location>
</feature>
<gene>
    <name evidence="10" type="ORF">OV079_43820</name>
</gene>
<dbReference type="PIRSF" id="PIRSF006060">
    <property type="entry name" value="AA_transporter"/>
    <property type="match status" value="1"/>
</dbReference>
<evidence type="ECO:0000256" key="7">
    <source>
        <dbReference type="ARBA" id="ARBA00023136"/>
    </source>
</evidence>
<evidence type="ECO:0000256" key="8">
    <source>
        <dbReference type="ARBA" id="ARBA00045636"/>
    </source>
</evidence>
<feature type="transmembrane region" description="Helical" evidence="9">
    <location>
        <begin position="334"/>
        <end position="351"/>
    </location>
</feature>
<dbReference type="InterPro" id="IPR050367">
    <property type="entry name" value="APC_superfamily"/>
</dbReference>
<evidence type="ECO:0000256" key="2">
    <source>
        <dbReference type="ARBA" id="ARBA00008220"/>
    </source>
</evidence>
<sequence length="449" mass="46237">MGRATGTAAPNTPSGMFRGLGLVATTALVVGNMIGSGIYVIPSSLAETAGPLGMVAWAINAAGYLCLTAVFADLGGAYPVSGGLQAFARRAFGDLVGLEVGFLYWLCAVIGNAAFLTAFVGYLAVLWPAAGDPWTAFAVSQALLWALTLTNAIGVRAGGAVQVVTVICKLAPLVILSVALWPMASLDNLEPFAPKGWGSLLPAVSLVSWLFVGMESVTVPAEEIVGAGRTIRKSVYIGFLMTSAVYLLVLGSLSLAVPAELLAKSASPLADVAAHHFGPTAATLVTVGALVSVAGILNGWVLVTSRMAHATARDGLGPRALARLHPRFGTPTRALVLTAVLSGALVGLYFSGSMLEIYNFIALLSTATALVAIGAACAAQLVLMRREPDRFTPQQRRRGRWTASVGLAVVALMIAGSGATIVALTAGCLLLPLPYYLVALRRRADAPAP</sequence>
<feature type="transmembrane region" description="Helical" evidence="9">
    <location>
        <begin position="160"/>
        <end position="184"/>
    </location>
</feature>
<dbReference type="PANTHER" id="PTHR42770">
    <property type="entry name" value="AMINO ACID TRANSPORTER-RELATED"/>
    <property type="match status" value="1"/>
</dbReference>
<dbReference type="GO" id="GO:0005886">
    <property type="term" value="C:plasma membrane"/>
    <property type="evidence" value="ECO:0007669"/>
    <property type="project" value="UniProtKB-SubCell"/>
</dbReference>
<feature type="transmembrane region" description="Helical" evidence="9">
    <location>
        <begin position="235"/>
        <end position="257"/>
    </location>
</feature>
<evidence type="ECO:0000256" key="6">
    <source>
        <dbReference type="ARBA" id="ARBA00022989"/>
    </source>
</evidence>
<evidence type="ECO:0000256" key="3">
    <source>
        <dbReference type="ARBA" id="ARBA00021069"/>
    </source>
</evidence>
<feature type="transmembrane region" description="Helical" evidence="9">
    <location>
        <begin position="61"/>
        <end position="81"/>
    </location>
</feature>
<evidence type="ECO:0000313" key="11">
    <source>
        <dbReference type="Proteomes" id="UP001150924"/>
    </source>
</evidence>
<evidence type="ECO:0000256" key="1">
    <source>
        <dbReference type="ARBA" id="ARBA00004651"/>
    </source>
</evidence>
<keyword evidence="5 9" id="KW-0812">Transmembrane</keyword>
<comment type="function">
    <text evidence="8">Major component of the acid-resistance (AR) system allowing enteric pathogens to survive the acidic environment in the stomach. Exchanges extracellular arginine for its intracellular decarboxylation product agmatine (Agm) thereby expelling intracellular protons. Probably undergoes several conformational states in order to translocate the substrate across the membrane; keeps the substrate accessible to only 1 side of the membrane at a time by opening and closing 3 membrane-internal gates.</text>
</comment>
<feature type="transmembrane region" description="Helical" evidence="9">
    <location>
        <begin position="405"/>
        <end position="433"/>
    </location>
</feature>
<feature type="transmembrane region" description="Helical" evidence="9">
    <location>
        <begin position="20"/>
        <end position="41"/>
    </location>
</feature>
<dbReference type="GO" id="GO:0022857">
    <property type="term" value="F:transmembrane transporter activity"/>
    <property type="evidence" value="ECO:0007669"/>
    <property type="project" value="InterPro"/>
</dbReference>
<accession>A0A9X3EY22</accession>
<comment type="similarity">
    <text evidence="2">Belongs to the amino acid-polyamine-organocation (APC) superfamily. Basic amino acid/polyamine antiporter (APA) (TC 2.A.3.2) family.</text>
</comment>
<comment type="subcellular location">
    <subcellularLocation>
        <location evidence="1">Cell membrane</location>
        <topology evidence="1">Multi-pass membrane protein</topology>
    </subcellularLocation>
</comment>
<dbReference type="AlphaFoldDB" id="A0A9X3EY22"/>
<dbReference type="Pfam" id="PF13520">
    <property type="entry name" value="AA_permease_2"/>
    <property type="match status" value="1"/>
</dbReference>
<evidence type="ECO:0000256" key="4">
    <source>
        <dbReference type="ARBA" id="ARBA00022475"/>
    </source>
</evidence>
<dbReference type="EMBL" id="JAPNKE010000002">
    <property type="protein sequence ID" value="MCY1012352.1"/>
    <property type="molecule type" value="Genomic_DNA"/>
</dbReference>
<keyword evidence="11" id="KW-1185">Reference proteome</keyword>
<evidence type="ECO:0000256" key="9">
    <source>
        <dbReference type="SAM" id="Phobius"/>
    </source>
</evidence>
<evidence type="ECO:0000313" key="10">
    <source>
        <dbReference type="EMBL" id="MCY1012352.1"/>
    </source>
</evidence>
<dbReference type="InterPro" id="IPR002293">
    <property type="entry name" value="AA/rel_permease1"/>
</dbReference>
<dbReference type="RefSeq" id="WP_267775748.1">
    <property type="nucleotide sequence ID" value="NZ_JAPNKE010000002.1"/>
</dbReference>
<keyword evidence="7 9" id="KW-0472">Membrane</keyword>
<protein>
    <recommendedName>
        <fullName evidence="3">Arginine/agmatine antiporter</fullName>
    </recommendedName>
</protein>
<reference evidence="10" key="1">
    <citation type="submission" date="2022-11" db="EMBL/GenBank/DDBJ databases">
        <title>Minimal conservation of predation-associated metabolite biosynthetic gene clusters underscores biosynthetic potential of Myxococcota including descriptions for ten novel species: Archangium lansinium sp. nov., Myxococcus landrumus sp. nov., Nannocystis bai.</title>
        <authorList>
            <person name="Ahearne A."/>
            <person name="Stevens C."/>
            <person name="Phillips K."/>
        </authorList>
    </citation>
    <scope>NUCLEOTIDE SEQUENCE</scope>
    <source>
        <strain evidence="10">Na p29</strain>
    </source>
</reference>
<keyword evidence="4" id="KW-1003">Cell membrane</keyword>
<dbReference type="PANTHER" id="PTHR42770:SF18">
    <property type="entry name" value="ARGININE_AGMATINE ANTIPORTER"/>
    <property type="match status" value="1"/>
</dbReference>
<keyword evidence="6 9" id="KW-1133">Transmembrane helix</keyword>
<organism evidence="10 11">
    <name type="scientific">Nannocystis pusilla</name>
    <dbReference type="NCBI Taxonomy" id="889268"/>
    <lineage>
        <taxon>Bacteria</taxon>
        <taxon>Pseudomonadati</taxon>
        <taxon>Myxococcota</taxon>
        <taxon>Polyangia</taxon>
        <taxon>Nannocystales</taxon>
        <taxon>Nannocystaceae</taxon>
        <taxon>Nannocystis</taxon>
    </lineage>
</organism>
<comment type="caution">
    <text evidence="10">The sequence shown here is derived from an EMBL/GenBank/DDBJ whole genome shotgun (WGS) entry which is preliminary data.</text>
</comment>
<evidence type="ECO:0000256" key="5">
    <source>
        <dbReference type="ARBA" id="ARBA00022692"/>
    </source>
</evidence>
<feature type="transmembrane region" description="Helical" evidence="9">
    <location>
        <begin position="277"/>
        <end position="303"/>
    </location>
</feature>
<dbReference type="Gene3D" id="1.20.1740.10">
    <property type="entry name" value="Amino acid/polyamine transporter I"/>
    <property type="match status" value="1"/>
</dbReference>
<dbReference type="Proteomes" id="UP001150924">
    <property type="component" value="Unassembled WGS sequence"/>
</dbReference>
<proteinExistence type="inferred from homology"/>